<dbReference type="GO" id="GO:0005737">
    <property type="term" value="C:cytoplasm"/>
    <property type="evidence" value="ECO:0007669"/>
    <property type="project" value="TreeGrafter"/>
</dbReference>
<feature type="compositionally biased region" description="Low complexity" evidence="9">
    <location>
        <begin position="184"/>
        <end position="196"/>
    </location>
</feature>
<dbReference type="EC" id="5.3.1.6" evidence="4"/>
<comment type="similarity">
    <text evidence="3">Belongs to the ribose 5-phosphate isomerase family.</text>
</comment>
<protein>
    <recommendedName>
        <fullName evidence="5">Ribose-5-phosphate isomerase</fullName>
        <ecNumber evidence="4">5.3.1.6</ecNumber>
    </recommendedName>
    <alternativeName>
        <fullName evidence="8">D-ribose-5-phosphate ketol-isomerase</fullName>
    </alternativeName>
    <alternativeName>
        <fullName evidence="7">Phosphoriboisomerase</fullName>
    </alternativeName>
</protein>
<evidence type="ECO:0000313" key="10">
    <source>
        <dbReference type="EMBL" id="EWC44827.1"/>
    </source>
</evidence>
<evidence type="ECO:0000256" key="8">
    <source>
        <dbReference type="ARBA" id="ARBA00032273"/>
    </source>
</evidence>
<dbReference type="Pfam" id="PF06026">
    <property type="entry name" value="Rib_5-P_isom_A"/>
    <property type="match status" value="1"/>
</dbReference>
<evidence type="ECO:0000256" key="9">
    <source>
        <dbReference type="SAM" id="MobiDB-lite"/>
    </source>
</evidence>
<dbReference type="GO" id="GO:0004751">
    <property type="term" value="F:ribose-5-phosphate isomerase activity"/>
    <property type="evidence" value="ECO:0007669"/>
    <property type="project" value="UniProtKB-EC"/>
</dbReference>
<evidence type="ECO:0000256" key="1">
    <source>
        <dbReference type="ARBA" id="ARBA00001713"/>
    </source>
</evidence>
<evidence type="ECO:0000256" key="3">
    <source>
        <dbReference type="ARBA" id="ARBA00008088"/>
    </source>
</evidence>
<dbReference type="Gene3D" id="3.30.70.260">
    <property type="match status" value="1"/>
</dbReference>
<feature type="compositionally biased region" description="Polar residues" evidence="9">
    <location>
        <begin position="130"/>
        <end position="149"/>
    </location>
</feature>
<dbReference type="Gene3D" id="3.40.50.1360">
    <property type="match status" value="1"/>
</dbReference>
<evidence type="ECO:0000256" key="6">
    <source>
        <dbReference type="ARBA" id="ARBA00023235"/>
    </source>
</evidence>
<evidence type="ECO:0000256" key="7">
    <source>
        <dbReference type="ARBA" id="ARBA00029734"/>
    </source>
</evidence>
<feature type="region of interest" description="Disordered" evidence="9">
    <location>
        <begin position="173"/>
        <end position="205"/>
    </location>
</feature>
<dbReference type="Proteomes" id="UP000024837">
    <property type="component" value="Unassembled WGS sequence"/>
</dbReference>
<proteinExistence type="inferred from homology"/>
<name>W7HXI3_9PEZI</name>
<dbReference type="GO" id="GO:0006014">
    <property type="term" value="P:D-ribose metabolic process"/>
    <property type="evidence" value="ECO:0007669"/>
    <property type="project" value="TreeGrafter"/>
</dbReference>
<accession>W7HXI3</accession>
<dbReference type="InterPro" id="IPR004788">
    <property type="entry name" value="Ribose5P_isomerase_type_A"/>
</dbReference>
<keyword evidence="6" id="KW-0413">Isomerase</keyword>
<reference evidence="10 11" key="1">
    <citation type="submission" date="2013-05" db="EMBL/GenBank/DDBJ databases">
        <title>Drechslerella stenobrocha genome reveals carnivorous origination and mechanical trapping mechanism of predatory fungi.</title>
        <authorList>
            <person name="Liu X."/>
            <person name="Zhang W."/>
            <person name="Liu K."/>
        </authorList>
    </citation>
    <scope>NUCLEOTIDE SEQUENCE [LARGE SCALE GENOMIC DNA]</scope>
    <source>
        <strain evidence="10 11">248</strain>
    </source>
</reference>
<dbReference type="EMBL" id="KI966434">
    <property type="protein sequence ID" value="EWC44827.1"/>
    <property type="molecule type" value="Genomic_DNA"/>
</dbReference>
<dbReference type="AlphaFoldDB" id="W7HXI3"/>
<sequence length="481" mass="51585">MPPTLDSTPSILADIIRPSLVTLYILRCFYIDEKTRAGVAKAIAEGMERLLSRARSGRLGKKLSGRGKGKKPLDLEHDIDTDVESPAATAGTEVDVDVDASRLSSDQFSISPTPPAVYGSTVSLAEAPSPMTTIEPNTKPGSRRSSISQAGKKPSLQHVGFQSPEVVATGSAFETEAEAETETEPTTPKPMTGGPPRKSVSGRRGRIMPALMSLVSRTASGKSQHSVRGPQSTTAVRRMAAYKAVDDNFPTTKPAHVAIGSGSMMVQVAERISQYPHTRLANVTFVSTGVASEHIMASYKLRPITALNLLSPEQRIDVYFDSADEVDDELNCIRGRTTNLHLERLIALRADCFVCTVDYHKRVPTLFTAGGTMPVEVTPESYFHVLGELRASGATAALRSGSPAVSGPCFTTRGMYFVDVGWPALQDSSGDVKRLADMVKGIYGVVDHGLFYAGDGIWNGRPSKVYVGLEDGTVETLEAPE</sequence>
<keyword evidence="11" id="KW-1185">Reference proteome</keyword>
<dbReference type="OrthoDB" id="1555531at2759"/>
<dbReference type="InterPro" id="IPR037171">
    <property type="entry name" value="NagB/RpiA_transferase-like"/>
</dbReference>
<comment type="pathway">
    <text evidence="2">Carbohydrate degradation; pentose phosphate pathway; D-ribose 5-phosphate from D-ribulose 5-phosphate (non-oxidative stage): step 1/1.</text>
</comment>
<feature type="region of interest" description="Disordered" evidence="9">
    <location>
        <begin position="123"/>
        <end position="161"/>
    </location>
</feature>
<dbReference type="HOGENOM" id="CLU_567443_0_0_1"/>
<dbReference type="UniPathway" id="UPA00115">
    <property type="reaction ID" value="UER00412"/>
</dbReference>
<dbReference type="SUPFAM" id="SSF100950">
    <property type="entry name" value="NagB/RpiA/CoA transferase-like"/>
    <property type="match status" value="1"/>
</dbReference>
<dbReference type="SUPFAM" id="SSF75445">
    <property type="entry name" value="D-ribose-5-phosphate isomerase (RpiA), lid domain"/>
    <property type="match status" value="1"/>
</dbReference>
<dbReference type="PANTHER" id="PTHR11934:SF0">
    <property type="entry name" value="RIBOSE-5-PHOSPHATE ISOMERASE"/>
    <property type="match status" value="1"/>
</dbReference>
<evidence type="ECO:0000256" key="2">
    <source>
        <dbReference type="ARBA" id="ARBA00004988"/>
    </source>
</evidence>
<evidence type="ECO:0000313" key="11">
    <source>
        <dbReference type="Proteomes" id="UP000024837"/>
    </source>
</evidence>
<dbReference type="PANTHER" id="PTHR11934">
    <property type="entry name" value="RIBOSE-5-PHOSPHATE ISOMERASE"/>
    <property type="match status" value="1"/>
</dbReference>
<gene>
    <name evidence="10" type="ORF">DRE_06465</name>
</gene>
<evidence type="ECO:0000256" key="4">
    <source>
        <dbReference type="ARBA" id="ARBA00011959"/>
    </source>
</evidence>
<dbReference type="GO" id="GO:0009052">
    <property type="term" value="P:pentose-phosphate shunt, non-oxidative branch"/>
    <property type="evidence" value="ECO:0007669"/>
    <property type="project" value="InterPro"/>
</dbReference>
<evidence type="ECO:0000256" key="5">
    <source>
        <dbReference type="ARBA" id="ARBA00019150"/>
    </source>
</evidence>
<comment type="catalytic activity">
    <reaction evidence="1">
        <text>aldehydo-D-ribose 5-phosphate = D-ribulose 5-phosphate</text>
        <dbReference type="Rhea" id="RHEA:14657"/>
        <dbReference type="ChEBI" id="CHEBI:58121"/>
        <dbReference type="ChEBI" id="CHEBI:58273"/>
        <dbReference type="EC" id="5.3.1.6"/>
    </reaction>
</comment>
<organism evidence="10 11">
    <name type="scientific">Drechslerella stenobrocha 248</name>
    <dbReference type="NCBI Taxonomy" id="1043628"/>
    <lineage>
        <taxon>Eukaryota</taxon>
        <taxon>Fungi</taxon>
        <taxon>Dikarya</taxon>
        <taxon>Ascomycota</taxon>
        <taxon>Pezizomycotina</taxon>
        <taxon>Orbiliomycetes</taxon>
        <taxon>Orbiliales</taxon>
        <taxon>Orbiliaceae</taxon>
        <taxon>Drechslerella</taxon>
    </lineage>
</organism>